<feature type="compositionally biased region" description="Basic and acidic residues" evidence="1">
    <location>
        <begin position="104"/>
        <end position="124"/>
    </location>
</feature>
<proteinExistence type="predicted"/>
<gene>
    <name evidence="2" type="ORF">NE237_025954</name>
</gene>
<dbReference type="EMBL" id="JAMYWD010000010">
    <property type="protein sequence ID" value="KAJ4958843.1"/>
    <property type="molecule type" value="Genomic_DNA"/>
</dbReference>
<keyword evidence="3" id="KW-1185">Reference proteome</keyword>
<evidence type="ECO:0000313" key="3">
    <source>
        <dbReference type="Proteomes" id="UP001141806"/>
    </source>
</evidence>
<feature type="region of interest" description="Disordered" evidence="1">
    <location>
        <begin position="86"/>
        <end position="124"/>
    </location>
</feature>
<sequence length="166" mass="18307">MGEPDQVVEGQDNMELTIVLPVASNSMSDSLVSLAMTMNVVVSESINEGNRDISGTSLVPKAIISRTDGQASVHYDIQMVDDALNDPNDGFIEVGKKKGPGRPPVEKSKKPPGEKSKDRRFNPLELQERSLVIREVHHEIPILKSKERLAPQNEMVCVETSFRSQV</sequence>
<accession>A0A9Q0H3B7</accession>
<evidence type="ECO:0000313" key="2">
    <source>
        <dbReference type="EMBL" id="KAJ4958843.1"/>
    </source>
</evidence>
<evidence type="ECO:0000256" key="1">
    <source>
        <dbReference type="SAM" id="MobiDB-lite"/>
    </source>
</evidence>
<reference evidence="2" key="1">
    <citation type="journal article" date="2023" name="Plant J.">
        <title>The genome of the king protea, Protea cynaroides.</title>
        <authorList>
            <person name="Chang J."/>
            <person name="Duong T.A."/>
            <person name="Schoeman C."/>
            <person name="Ma X."/>
            <person name="Roodt D."/>
            <person name="Barker N."/>
            <person name="Li Z."/>
            <person name="Van de Peer Y."/>
            <person name="Mizrachi E."/>
        </authorList>
    </citation>
    <scope>NUCLEOTIDE SEQUENCE</scope>
    <source>
        <tissue evidence="2">Young leaves</tissue>
    </source>
</reference>
<protein>
    <submittedName>
        <fullName evidence="2">Uncharacterized protein</fullName>
    </submittedName>
</protein>
<organism evidence="2 3">
    <name type="scientific">Protea cynaroides</name>
    <dbReference type="NCBI Taxonomy" id="273540"/>
    <lineage>
        <taxon>Eukaryota</taxon>
        <taxon>Viridiplantae</taxon>
        <taxon>Streptophyta</taxon>
        <taxon>Embryophyta</taxon>
        <taxon>Tracheophyta</taxon>
        <taxon>Spermatophyta</taxon>
        <taxon>Magnoliopsida</taxon>
        <taxon>Proteales</taxon>
        <taxon>Proteaceae</taxon>
        <taxon>Protea</taxon>
    </lineage>
</organism>
<dbReference type="Proteomes" id="UP001141806">
    <property type="component" value="Unassembled WGS sequence"/>
</dbReference>
<comment type="caution">
    <text evidence="2">The sequence shown here is derived from an EMBL/GenBank/DDBJ whole genome shotgun (WGS) entry which is preliminary data.</text>
</comment>
<name>A0A9Q0H3B7_9MAGN</name>
<dbReference type="AlphaFoldDB" id="A0A9Q0H3B7"/>